<comment type="pathway">
    <text evidence="1">Amino-acid biosynthesis; L-phenylalanine biosynthesis; phenylpyruvate from prephenate: step 1/1.</text>
</comment>
<dbReference type="InterPro" id="IPR002912">
    <property type="entry name" value="ACT_dom"/>
</dbReference>
<dbReference type="PANTHER" id="PTHR21022:SF19">
    <property type="entry name" value="PREPHENATE DEHYDRATASE-RELATED"/>
    <property type="match status" value="1"/>
</dbReference>
<evidence type="ECO:0000256" key="5">
    <source>
        <dbReference type="ARBA" id="ARBA00023141"/>
    </source>
</evidence>
<evidence type="ECO:0000259" key="10">
    <source>
        <dbReference type="PROSITE" id="PS51171"/>
    </source>
</evidence>
<dbReference type="SUPFAM" id="SSF55021">
    <property type="entry name" value="ACT-like"/>
    <property type="match status" value="1"/>
</dbReference>
<keyword evidence="6" id="KW-0584">Phenylalanine biosynthesis</keyword>
<dbReference type="EC" id="4.2.1.51" evidence="2"/>
<dbReference type="InterPro" id="IPR045865">
    <property type="entry name" value="ACT-like_dom_sf"/>
</dbReference>
<feature type="domain" description="ACT" evidence="11">
    <location>
        <begin position="204"/>
        <end position="279"/>
    </location>
</feature>
<sequence>MSAEHPAPESYSYLGPAGTFTEAALKQVEGAAGKPWRSVNNVGEALADVLEGRSAAAMIAIENSVDGGVTATQDALATLPGLRIVGEYLVPVRFVLVARRGTRLADVRVVNAHPVAYGQSRRWMDSALPSHGHIPATSNVAAAASLLLNEHADAAIAPPGIVDHYDLEVLAEDIGDNPNAVTRFVLVSRSTALPAPTGADKTSIIVELPSDRPGTLLEMLEQFSTRGVNMSLIQSRPIGDALGRYRFVIDLDGHVLEERVADALLGLRRFSPKVLFLGSYARADGAPVGIDPQYGDDNFVEARDWLRDLVSGATAD</sequence>
<evidence type="ECO:0000256" key="2">
    <source>
        <dbReference type="ARBA" id="ARBA00013147"/>
    </source>
</evidence>
<evidence type="ECO:0000313" key="13">
    <source>
        <dbReference type="Proteomes" id="UP001157160"/>
    </source>
</evidence>
<feature type="domain" description="Prephenate dehydratase" evidence="10">
    <location>
        <begin position="10"/>
        <end position="189"/>
    </location>
</feature>
<dbReference type="PROSITE" id="PS51671">
    <property type="entry name" value="ACT"/>
    <property type="match status" value="1"/>
</dbReference>
<evidence type="ECO:0000256" key="7">
    <source>
        <dbReference type="ARBA" id="ARBA00023239"/>
    </source>
</evidence>
<comment type="catalytic activity">
    <reaction evidence="8">
        <text>prephenate + H(+) = 3-phenylpyruvate + CO2 + H2O</text>
        <dbReference type="Rhea" id="RHEA:21648"/>
        <dbReference type="ChEBI" id="CHEBI:15377"/>
        <dbReference type="ChEBI" id="CHEBI:15378"/>
        <dbReference type="ChEBI" id="CHEBI:16526"/>
        <dbReference type="ChEBI" id="CHEBI:18005"/>
        <dbReference type="ChEBI" id="CHEBI:29934"/>
        <dbReference type="EC" id="4.2.1.51"/>
    </reaction>
</comment>
<keyword evidence="13" id="KW-1185">Reference proteome</keyword>
<gene>
    <name evidence="12" type="ORF">GCM10025874_23890</name>
</gene>
<dbReference type="PROSITE" id="PS51171">
    <property type="entry name" value="PREPHENATE_DEHYDR_3"/>
    <property type="match status" value="1"/>
</dbReference>
<protein>
    <recommendedName>
        <fullName evidence="3">Prephenate dehydratase</fullName>
        <ecNumber evidence="2">4.2.1.51</ecNumber>
    </recommendedName>
</protein>
<keyword evidence="4" id="KW-0028">Amino-acid biosynthesis</keyword>
<dbReference type="InterPro" id="IPR001086">
    <property type="entry name" value="Preph_deHydtase"/>
</dbReference>
<reference evidence="12 13" key="1">
    <citation type="journal article" date="2014" name="Int. J. Syst. Evol. Microbiol.">
        <title>Complete genome sequence of Corynebacterium casei LMG S-19264T (=DSM 44701T), isolated from a smear-ripened cheese.</title>
        <authorList>
            <consortium name="US DOE Joint Genome Institute (JGI-PGF)"/>
            <person name="Walter F."/>
            <person name="Albersmeier A."/>
            <person name="Kalinowski J."/>
            <person name="Ruckert C."/>
        </authorList>
    </citation>
    <scope>NUCLEOTIDE SEQUENCE [LARGE SCALE GENOMIC DNA]</scope>
    <source>
        <strain evidence="12 13">NBRC 112289</strain>
    </source>
</reference>
<evidence type="ECO:0000256" key="1">
    <source>
        <dbReference type="ARBA" id="ARBA00004741"/>
    </source>
</evidence>
<dbReference type="PANTHER" id="PTHR21022">
    <property type="entry name" value="PREPHENATE DEHYDRATASE P PROTEIN"/>
    <property type="match status" value="1"/>
</dbReference>
<dbReference type="EMBL" id="BSUL01000001">
    <property type="protein sequence ID" value="GMA29136.1"/>
    <property type="molecule type" value="Genomic_DNA"/>
</dbReference>
<organism evidence="12 13">
    <name type="scientific">Arenivirga flava</name>
    <dbReference type="NCBI Taxonomy" id="1930060"/>
    <lineage>
        <taxon>Bacteria</taxon>
        <taxon>Bacillati</taxon>
        <taxon>Actinomycetota</taxon>
        <taxon>Actinomycetes</taxon>
        <taxon>Micrococcales</taxon>
        <taxon>Microbacteriaceae</taxon>
        <taxon>Arenivirga</taxon>
    </lineage>
</organism>
<evidence type="ECO:0000256" key="3">
    <source>
        <dbReference type="ARBA" id="ARBA00021872"/>
    </source>
</evidence>
<dbReference type="Proteomes" id="UP001157160">
    <property type="component" value="Unassembled WGS sequence"/>
</dbReference>
<evidence type="ECO:0000256" key="4">
    <source>
        <dbReference type="ARBA" id="ARBA00022605"/>
    </source>
</evidence>
<name>A0AA37UR26_9MICO</name>
<dbReference type="Gene3D" id="3.30.70.260">
    <property type="match status" value="1"/>
</dbReference>
<dbReference type="Pfam" id="PF01842">
    <property type="entry name" value="ACT"/>
    <property type="match status" value="1"/>
</dbReference>
<dbReference type="RefSeq" id="WP_284232958.1">
    <property type="nucleotide sequence ID" value="NZ_BSUL01000001.1"/>
</dbReference>
<dbReference type="Pfam" id="PF00800">
    <property type="entry name" value="PDT"/>
    <property type="match status" value="1"/>
</dbReference>
<keyword evidence="5" id="KW-0057">Aromatic amino acid biosynthesis</keyword>
<dbReference type="FunFam" id="3.30.70.260:FF:000012">
    <property type="entry name" value="Prephenate dehydratase"/>
    <property type="match status" value="1"/>
</dbReference>
<dbReference type="GO" id="GO:0009094">
    <property type="term" value="P:L-phenylalanine biosynthetic process"/>
    <property type="evidence" value="ECO:0007669"/>
    <property type="project" value="UniProtKB-KW"/>
</dbReference>
<evidence type="ECO:0000259" key="11">
    <source>
        <dbReference type="PROSITE" id="PS51671"/>
    </source>
</evidence>
<proteinExistence type="predicted"/>
<feature type="site" description="Essential for prephenate dehydratase activity" evidence="9">
    <location>
        <position position="182"/>
    </location>
</feature>
<evidence type="ECO:0000256" key="9">
    <source>
        <dbReference type="PIRSR" id="PIRSR001500-2"/>
    </source>
</evidence>
<dbReference type="GO" id="GO:0005737">
    <property type="term" value="C:cytoplasm"/>
    <property type="evidence" value="ECO:0007669"/>
    <property type="project" value="TreeGrafter"/>
</dbReference>
<dbReference type="GO" id="GO:0004664">
    <property type="term" value="F:prephenate dehydratase activity"/>
    <property type="evidence" value="ECO:0007669"/>
    <property type="project" value="UniProtKB-EC"/>
</dbReference>
<dbReference type="AlphaFoldDB" id="A0AA37UR26"/>
<keyword evidence="7" id="KW-0456">Lyase</keyword>
<dbReference type="CDD" id="cd13632">
    <property type="entry name" value="PBP2_Aa-PDT_like"/>
    <property type="match status" value="1"/>
</dbReference>
<dbReference type="SUPFAM" id="SSF53850">
    <property type="entry name" value="Periplasmic binding protein-like II"/>
    <property type="match status" value="1"/>
</dbReference>
<dbReference type="PROSITE" id="PS00857">
    <property type="entry name" value="PREPHENATE_DEHYDR_1"/>
    <property type="match status" value="1"/>
</dbReference>
<evidence type="ECO:0000256" key="8">
    <source>
        <dbReference type="ARBA" id="ARBA00047848"/>
    </source>
</evidence>
<comment type="caution">
    <text evidence="12">The sequence shown here is derived from an EMBL/GenBank/DDBJ whole genome shotgun (WGS) entry which is preliminary data.</text>
</comment>
<dbReference type="PIRSF" id="PIRSF001500">
    <property type="entry name" value="Chor_mut_pdt_Ppr"/>
    <property type="match status" value="1"/>
</dbReference>
<evidence type="ECO:0000256" key="6">
    <source>
        <dbReference type="ARBA" id="ARBA00023222"/>
    </source>
</evidence>
<dbReference type="InterPro" id="IPR018528">
    <property type="entry name" value="Preph_deHydtase_CS"/>
</dbReference>
<dbReference type="NCBIfam" id="NF008865">
    <property type="entry name" value="PRK11898.1"/>
    <property type="match status" value="1"/>
</dbReference>
<dbReference type="CDD" id="cd04905">
    <property type="entry name" value="ACT_CM-PDT"/>
    <property type="match status" value="1"/>
</dbReference>
<accession>A0AA37UR26</accession>
<evidence type="ECO:0000313" key="12">
    <source>
        <dbReference type="EMBL" id="GMA29136.1"/>
    </source>
</evidence>
<dbReference type="InterPro" id="IPR008242">
    <property type="entry name" value="Chor_mutase/pphenate_deHydtase"/>
</dbReference>
<dbReference type="Gene3D" id="3.40.190.10">
    <property type="entry name" value="Periplasmic binding protein-like II"/>
    <property type="match status" value="2"/>
</dbReference>